<feature type="non-terminal residue" evidence="2">
    <location>
        <position position="1"/>
    </location>
</feature>
<keyword evidence="1" id="KW-0472">Membrane</keyword>
<keyword evidence="1" id="KW-1133">Transmembrane helix</keyword>
<gene>
    <name evidence="2" type="ORF">HaLaN_15720</name>
</gene>
<evidence type="ECO:0000256" key="1">
    <source>
        <dbReference type="SAM" id="Phobius"/>
    </source>
</evidence>
<name>A0A699Z877_HAELA</name>
<sequence length="87" mass="9795">MATMDVLPIHNLNRYLPVILVVMCAITALNLWGKLLNCCSNPRYRFSSDDVDDAYTEKGRLLVRKEADALSKGFSIAEVLPTAYFEL</sequence>
<organism evidence="2 3">
    <name type="scientific">Haematococcus lacustris</name>
    <name type="common">Green alga</name>
    <name type="synonym">Haematococcus pluvialis</name>
    <dbReference type="NCBI Taxonomy" id="44745"/>
    <lineage>
        <taxon>Eukaryota</taxon>
        <taxon>Viridiplantae</taxon>
        <taxon>Chlorophyta</taxon>
        <taxon>core chlorophytes</taxon>
        <taxon>Chlorophyceae</taxon>
        <taxon>CS clade</taxon>
        <taxon>Chlamydomonadales</taxon>
        <taxon>Haematococcaceae</taxon>
        <taxon>Haematococcus</taxon>
    </lineage>
</organism>
<protein>
    <submittedName>
        <fullName evidence="2">Uncharacterized protein</fullName>
    </submittedName>
</protein>
<feature type="non-terminal residue" evidence="2">
    <location>
        <position position="87"/>
    </location>
</feature>
<keyword evidence="1" id="KW-0812">Transmembrane</keyword>
<dbReference type="AlphaFoldDB" id="A0A699Z877"/>
<keyword evidence="3" id="KW-1185">Reference proteome</keyword>
<accession>A0A699Z877</accession>
<comment type="caution">
    <text evidence="2">The sequence shown here is derived from an EMBL/GenBank/DDBJ whole genome shotgun (WGS) entry which is preliminary data.</text>
</comment>
<feature type="transmembrane region" description="Helical" evidence="1">
    <location>
        <begin position="12"/>
        <end position="33"/>
    </location>
</feature>
<dbReference type="EMBL" id="BLLF01001368">
    <property type="protein sequence ID" value="GFH18853.1"/>
    <property type="molecule type" value="Genomic_DNA"/>
</dbReference>
<proteinExistence type="predicted"/>
<reference evidence="2 3" key="1">
    <citation type="submission" date="2020-02" db="EMBL/GenBank/DDBJ databases">
        <title>Draft genome sequence of Haematococcus lacustris strain NIES-144.</title>
        <authorList>
            <person name="Morimoto D."/>
            <person name="Nakagawa S."/>
            <person name="Yoshida T."/>
            <person name="Sawayama S."/>
        </authorList>
    </citation>
    <scope>NUCLEOTIDE SEQUENCE [LARGE SCALE GENOMIC DNA]</scope>
    <source>
        <strain evidence="2 3">NIES-144</strain>
    </source>
</reference>
<dbReference type="Proteomes" id="UP000485058">
    <property type="component" value="Unassembled WGS sequence"/>
</dbReference>
<evidence type="ECO:0000313" key="2">
    <source>
        <dbReference type="EMBL" id="GFH18853.1"/>
    </source>
</evidence>
<evidence type="ECO:0000313" key="3">
    <source>
        <dbReference type="Proteomes" id="UP000485058"/>
    </source>
</evidence>